<dbReference type="EMBL" id="CAUYUJ010002226">
    <property type="protein sequence ID" value="CAK0799818.1"/>
    <property type="molecule type" value="Genomic_DNA"/>
</dbReference>
<dbReference type="Proteomes" id="UP001189429">
    <property type="component" value="Unassembled WGS sequence"/>
</dbReference>
<dbReference type="PANTHER" id="PTHR43857:SF1">
    <property type="entry name" value="YJGH FAMILY PROTEIN"/>
    <property type="match status" value="1"/>
</dbReference>
<dbReference type="Gene3D" id="3.30.1330.40">
    <property type="entry name" value="RutC-like"/>
    <property type="match status" value="1"/>
</dbReference>
<gene>
    <name evidence="1" type="ORF">PCOR1329_LOCUS8158</name>
</gene>
<dbReference type="InterPro" id="IPR006175">
    <property type="entry name" value="YjgF/YER057c/UK114"/>
</dbReference>
<reference evidence="1" key="1">
    <citation type="submission" date="2023-10" db="EMBL/GenBank/DDBJ databases">
        <authorList>
            <person name="Chen Y."/>
            <person name="Shah S."/>
            <person name="Dougan E. K."/>
            <person name="Thang M."/>
            <person name="Chan C."/>
        </authorList>
    </citation>
    <scope>NUCLEOTIDE SEQUENCE [LARGE SCALE GENOMIC DNA]</scope>
</reference>
<proteinExistence type="predicted"/>
<evidence type="ECO:0008006" key="3">
    <source>
        <dbReference type="Google" id="ProtNLM"/>
    </source>
</evidence>
<dbReference type="SUPFAM" id="SSF55298">
    <property type="entry name" value="YjgF-like"/>
    <property type="match status" value="1"/>
</dbReference>
<sequence>MAFEVKQLPGHTPDFPRLQVQSGTSWEGIAGFSRALRLGDRVCISGTTPTRQGRAVGGDDAGAQTTFALDIAEASLRALGGSLADVLRTRLYVRRLEDWEAVARAHGQRFREHHPANTLVQAGLVGEEYLVEVELEALLGPRAA</sequence>
<comment type="caution">
    <text evidence="1">The sequence shown here is derived from an EMBL/GenBank/DDBJ whole genome shotgun (WGS) entry which is preliminary data.</text>
</comment>
<dbReference type="InterPro" id="IPR035959">
    <property type="entry name" value="RutC-like_sf"/>
</dbReference>
<evidence type="ECO:0000313" key="2">
    <source>
        <dbReference type="Proteomes" id="UP001189429"/>
    </source>
</evidence>
<dbReference type="Pfam" id="PF01042">
    <property type="entry name" value="Ribonuc_L-PSP"/>
    <property type="match status" value="1"/>
</dbReference>
<keyword evidence="2" id="KW-1185">Reference proteome</keyword>
<dbReference type="PANTHER" id="PTHR43857">
    <property type="entry name" value="BLR7761 PROTEIN"/>
    <property type="match status" value="1"/>
</dbReference>
<evidence type="ECO:0000313" key="1">
    <source>
        <dbReference type="EMBL" id="CAK0799818.1"/>
    </source>
</evidence>
<name>A0ABN9Q2C8_9DINO</name>
<protein>
    <recommendedName>
        <fullName evidence="3">RidA family protein</fullName>
    </recommendedName>
</protein>
<organism evidence="1 2">
    <name type="scientific">Prorocentrum cordatum</name>
    <dbReference type="NCBI Taxonomy" id="2364126"/>
    <lineage>
        <taxon>Eukaryota</taxon>
        <taxon>Sar</taxon>
        <taxon>Alveolata</taxon>
        <taxon>Dinophyceae</taxon>
        <taxon>Prorocentrales</taxon>
        <taxon>Prorocentraceae</taxon>
        <taxon>Prorocentrum</taxon>
    </lineage>
</organism>
<accession>A0ABN9Q2C8</accession>